<accession>A0A1I1FW16</accession>
<dbReference type="SUPFAM" id="SSF54826">
    <property type="entry name" value="Enolase N-terminal domain-like"/>
    <property type="match status" value="1"/>
</dbReference>
<feature type="region of interest" description="Disordered" evidence="1">
    <location>
        <begin position="1"/>
        <end position="54"/>
    </location>
</feature>
<evidence type="ECO:0000259" key="2">
    <source>
        <dbReference type="Pfam" id="PF13378"/>
    </source>
</evidence>
<gene>
    <name evidence="3" type="ORF">SAMN05421773_101899</name>
</gene>
<protein>
    <submittedName>
        <fullName evidence="3">Enolase C-terminal domain-like</fullName>
    </submittedName>
</protein>
<name>A0A1I1FW16_9ACTN</name>
<dbReference type="EMBL" id="FOLM01000001">
    <property type="protein sequence ID" value="SFC03647.1"/>
    <property type="molecule type" value="Genomic_DNA"/>
</dbReference>
<dbReference type="InterPro" id="IPR036849">
    <property type="entry name" value="Enolase-like_C_sf"/>
</dbReference>
<dbReference type="AlphaFoldDB" id="A0A1I1FW16"/>
<evidence type="ECO:0000256" key="1">
    <source>
        <dbReference type="SAM" id="MobiDB-lite"/>
    </source>
</evidence>
<feature type="domain" description="Enolase C-terminal" evidence="2">
    <location>
        <begin position="31"/>
        <end position="88"/>
    </location>
</feature>
<sequence>MRITGISTHVVGTPWRNPTHARVHTDEGPTGAGESRMPAATAETHHEPVAPHHAGGSVLTAAGLRLAACTPGFEILEHFGDFADAGIEHFGLRAEDRHKRDGGAGRPRR</sequence>
<evidence type="ECO:0000313" key="3">
    <source>
        <dbReference type="EMBL" id="SFC03647.1"/>
    </source>
</evidence>
<organism evidence="3 4">
    <name type="scientific">Streptomyces aidingensis</name>
    <dbReference type="NCBI Taxonomy" id="910347"/>
    <lineage>
        <taxon>Bacteria</taxon>
        <taxon>Bacillati</taxon>
        <taxon>Actinomycetota</taxon>
        <taxon>Actinomycetes</taxon>
        <taxon>Kitasatosporales</taxon>
        <taxon>Streptomycetaceae</taxon>
        <taxon>Streptomyces</taxon>
    </lineage>
</organism>
<dbReference type="InterPro" id="IPR029017">
    <property type="entry name" value="Enolase-like_N"/>
</dbReference>
<reference evidence="3 4" key="1">
    <citation type="submission" date="2016-10" db="EMBL/GenBank/DDBJ databases">
        <authorList>
            <person name="de Groot N.N."/>
        </authorList>
    </citation>
    <scope>NUCLEOTIDE SEQUENCE [LARGE SCALE GENOMIC DNA]</scope>
    <source>
        <strain evidence="3 4">CGMCC 4.5739</strain>
    </source>
</reference>
<evidence type="ECO:0000313" key="4">
    <source>
        <dbReference type="Proteomes" id="UP000199207"/>
    </source>
</evidence>
<dbReference type="Pfam" id="PF13378">
    <property type="entry name" value="MR_MLE_C"/>
    <property type="match status" value="1"/>
</dbReference>
<dbReference type="InterPro" id="IPR029065">
    <property type="entry name" value="Enolase_C-like"/>
</dbReference>
<dbReference type="Gene3D" id="3.30.390.10">
    <property type="entry name" value="Enolase-like, N-terminal domain"/>
    <property type="match status" value="1"/>
</dbReference>
<dbReference type="STRING" id="910347.SAMN05421773_101899"/>
<dbReference type="Gene3D" id="3.20.20.120">
    <property type="entry name" value="Enolase-like C-terminal domain"/>
    <property type="match status" value="1"/>
</dbReference>
<dbReference type="Proteomes" id="UP000199207">
    <property type="component" value="Unassembled WGS sequence"/>
</dbReference>
<keyword evidence="4" id="KW-1185">Reference proteome</keyword>
<proteinExistence type="predicted"/>